<proteinExistence type="predicted"/>
<evidence type="ECO:0000313" key="2">
    <source>
        <dbReference type="EMBL" id="KAK3691713.1"/>
    </source>
</evidence>
<dbReference type="AlphaFoldDB" id="A0AAE1CF37"/>
<feature type="chain" id="PRO_5041950782" evidence="1">
    <location>
        <begin position="38"/>
        <end position="75"/>
    </location>
</feature>
<keyword evidence="1" id="KW-0732">Signal</keyword>
<accession>A0AAE1CF37</accession>
<gene>
    <name evidence="2" type="ORF">RRG08_004022</name>
</gene>
<comment type="caution">
    <text evidence="2">The sequence shown here is derived from an EMBL/GenBank/DDBJ whole genome shotgun (WGS) entry which is preliminary data.</text>
</comment>
<protein>
    <submittedName>
        <fullName evidence="2">Uncharacterized protein</fullName>
    </submittedName>
</protein>
<reference evidence="2" key="1">
    <citation type="journal article" date="2023" name="G3 (Bethesda)">
        <title>A reference genome for the long-term kleptoplast-retaining sea slug Elysia crispata morphotype clarki.</title>
        <authorList>
            <person name="Eastman K.E."/>
            <person name="Pendleton A.L."/>
            <person name="Shaikh M.A."/>
            <person name="Suttiyut T."/>
            <person name="Ogas R."/>
            <person name="Tomko P."/>
            <person name="Gavelis G."/>
            <person name="Widhalm J.R."/>
            <person name="Wisecaver J.H."/>
        </authorList>
    </citation>
    <scope>NUCLEOTIDE SEQUENCE</scope>
    <source>
        <strain evidence="2">ECLA1</strain>
    </source>
</reference>
<feature type="signal peptide" evidence="1">
    <location>
        <begin position="1"/>
        <end position="37"/>
    </location>
</feature>
<dbReference type="Proteomes" id="UP001283361">
    <property type="component" value="Unassembled WGS sequence"/>
</dbReference>
<keyword evidence="3" id="KW-1185">Reference proteome</keyword>
<name>A0AAE1CF37_9GAST</name>
<sequence length="75" mass="8527">MKSPGHTTRSFSWPSFTSLVVVVLAVLMILTLSQVDAADILSRWKRNNKWADTCKTLRRLKLPQPPQCKSNANWS</sequence>
<dbReference type="EMBL" id="JAWDGP010008078">
    <property type="protein sequence ID" value="KAK3691713.1"/>
    <property type="molecule type" value="Genomic_DNA"/>
</dbReference>
<evidence type="ECO:0000313" key="3">
    <source>
        <dbReference type="Proteomes" id="UP001283361"/>
    </source>
</evidence>
<evidence type="ECO:0000256" key="1">
    <source>
        <dbReference type="SAM" id="SignalP"/>
    </source>
</evidence>
<organism evidence="2 3">
    <name type="scientific">Elysia crispata</name>
    <name type="common">lettuce slug</name>
    <dbReference type="NCBI Taxonomy" id="231223"/>
    <lineage>
        <taxon>Eukaryota</taxon>
        <taxon>Metazoa</taxon>
        <taxon>Spiralia</taxon>
        <taxon>Lophotrochozoa</taxon>
        <taxon>Mollusca</taxon>
        <taxon>Gastropoda</taxon>
        <taxon>Heterobranchia</taxon>
        <taxon>Euthyneura</taxon>
        <taxon>Panpulmonata</taxon>
        <taxon>Sacoglossa</taxon>
        <taxon>Placobranchoidea</taxon>
        <taxon>Plakobranchidae</taxon>
        <taxon>Elysia</taxon>
    </lineage>
</organism>